<sequence>MVLGGCITNQQQQCLQIIGLKDSSFPLKYLGVPITASQLTKIECASLVQKIMATVQLWATRSISFAGKARLINSVIFGMYTYWVSIFLLPKEVTEKITKICRNYLWGGIGDYKKVPDISWQQTCQPKSQGGIGIKEFAAWNKVTILVLEKDLQDKGRVQNRLQQPPNIGLIGRTGL</sequence>
<keyword evidence="2" id="KW-1185">Reference proteome</keyword>
<evidence type="ECO:0000313" key="1">
    <source>
        <dbReference type="EMBL" id="KAJ8421100.1"/>
    </source>
</evidence>
<gene>
    <name evidence="1" type="ORF">Cgig2_016925</name>
</gene>
<dbReference type="PANTHER" id="PTHR33116:SF84">
    <property type="entry name" value="RNA-DIRECTED DNA POLYMERASE"/>
    <property type="match status" value="1"/>
</dbReference>
<dbReference type="OrthoDB" id="1751077at2759"/>
<reference evidence="1" key="1">
    <citation type="submission" date="2022-04" db="EMBL/GenBank/DDBJ databases">
        <title>Carnegiea gigantea Genome sequencing and assembly v2.</title>
        <authorList>
            <person name="Copetti D."/>
            <person name="Sanderson M.J."/>
            <person name="Burquez A."/>
            <person name="Wojciechowski M.F."/>
        </authorList>
    </citation>
    <scope>NUCLEOTIDE SEQUENCE</scope>
    <source>
        <strain evidence="1">SGP5-SGP5p</strain>
        <tissue evidence="1">Aerial part</tissue>
    </source>
</reference>
<dbReference type="PANTHER" id="PTHR33116">
    <property type="entry name" value="REVERSE TRANSCRIPTASE ZINC-BINDING DOMAIN-CONTAINING PROTEIN-RELATED-RELATED"/>
    <property type="match status" value="1"/>
</dbReference>
<dbReference type="Proteomes" id="UP001153076">
    <property type="component" value="Unassembled WGS sequence"/>
</dbReference>
<accession>A0A9Q1JK44</accession>
<dbReference type="AlphaFoldDB" id="A0A9Q1JK44"/>
<proteinExistence type="predicted"/>
<protein>
    <recommendedName>
        <fullName evidence="3">Reverse transcriptase</fullName>
    </recommendedName>
</protein>
<evidence type="ECO:0008006" key="3">
    <source>
        <dbReference type="Google" id="ProtNLM"/>
    </source>
</evidence>
<comment type="caution">
    <text evidence="1">The sequence shown here is derived from an EMBL/GenBank/DDBJ whole genome shotgun (WGS) entry which is preliminary data.</text>
</comment>
<evidence type="ECO:0000313" key="2">
    <source>
        <dbReference type="Proteomes" id="UP001153076"/>
    </source>
</evidence>
<name>A0A9Q1JK44_9CARY</name>
<organism evidence="1 2">
    <name type="scientific">Carnegiea gigantea</name>
    <dbReference type="NCBI Taxonomy" id="171969"/>
    <lineage>
        <taxon>Eukaryota</taxon>
        <taxon>Viridiplantae</taxon>
        <taxon>Streptophyta</taxon>
        <taxon>Embryophyta</taxon>
        <taxon>Tracheophyta</taxon>
        <taxon>Spermatophyta</taxon>
        <taxon>Magnoliopsida</taxon>
        <taxon>eudicotyledons</taxon>
        <taxon>Gunneridae</taxon>
        <taxon>Pentapetalae</taxon>
        <taxon>Caryophyllales</taxon>
        <taxon>Cactineae</taxon>
        <taxon>Cactaceae</taxon>
        <taxon>Cactoideae</taxon>
        <taxon>Echinocereeae</taxon>
        <taxon>Carnegiea</taxon>
    </lineage>
</organism>
<dbReference type="EMBL" id="JAKOGI010002923">
    <property type="protein sequence ID" value="KAJ8421100.1"/>
    <property type="molecule type" value="Genomic_DNA"/>
</dbReference>